<dbReference type="RefSeq" id="WP_115585910.1">
    <property type="nucleotide sequence ID" value="NZ_CP025544.1"/>
</dbReference>
<dbReference type="KEGG" id="cdes:C0J27_04075"/>
<dbReference type="EMBL" id="CP025544">
    <property type="protein sequence ID" value="AXK60895.1"/>
    <property type="molecule type" value="Genomic_DNA"/>
</dbReference>
<feature type="compositionally biased region" description="Polar residues" evidence="1">
    <location>
        <begin position="150"/>
        <end position="178"/>
    </location>
</feature>
<keyword evidence="3" id="KW-1185">Reference proteome</keyword>
<organism evidence="2 3">
    <name type="scientific">Candidatus Chromulinivorax destructor</name>
    <dbReference type="NCBI Taxonomy" id="2066483"/>
    <lineage>
        <taxon>Bacteria</taxon>
        <taxon>Candidatus Babelota</taxon>
        <taxon>Candidatus Babeliae</taxon>
        <taxon>Candidatus Babeliales</taxon>
        <taxon>Candidatus Chromulinivoraceae</taxon>
        <taxon>Candidatus Chromulinivorax</taxon>
    </lineage>
</organism>
<evidence type="ECO:0000313" key="3">
    <source>
        <dbReference type="Proteomes" id="UP000254834"/>
    </source>
</evidence>
<dbReference type="AlphaFoldDB" id="A0A345ZC78"/>
<evidence type="ECO:0000313" key="2">
    <source>
        <dbReference type="EMBL" id="AXK60895.1"/>
    </source>
</evidence>
<feature type="compositionally biased region" description="Polar residues" evidence="1">
    <location>
        <begin position="68"/>
        <end position="100"/>
    </location>
</feature>
<proteinExistence type="predicted"/>
<feature type="region of interest" description="Disordered" evidence="1">
    <location>
        <begin position="147"/>
        <end position="209"/>
    </location>
</feature>
<feature type="region of interest" description="Disordered" evidence="1">
    <location>
        <begin position="34"/>
        <end position="105"/>
    </location>
</feature>
<gene>
    <name evidence="2" type="ORF">C0J27_04075</name>
</gene>
<feature type="compositionally biased region" description="Polar residues" evidence="1">
    <location>
        <begin position="188"/>
        <end position="206"/>
    </location>
</feature>
<evidence type="ECO:0000256" key="1">
    <source>
        <dbReference type="SAM" id="MobiDB-lite"/>
    </source>
</evidence>
<name>A0A345ZC78_9BACT</name>
<accession>A0A345ZC78</accession>
<reference evidence="2 3" key="1">
    <citation type="submission" date="2017-12" db="EMBL/GenBank/DDBJ databases">
        <title>Chromulinavorax destructans is a abundant pathogen of dominant heterotrophic picoflagllates.</title>
        <authorList>
            <person name="Deeg C.M."/>
            <person name="Zimmer M."/>
            <person name="Suttle C.A."/>
        </authorList>
    </citation>
    <scope>NUCLEOTIDE SEQUENCE [LARGE SCALE GENOMIC DNA]</scope>
    <source>
        <strain evidence="2 3">SeV1</strain>
    </source>
</reference>
<dbReference type="Proteomes" id="UP000254834">
    <property type="component" value="Chromosome"/>
</dbReference>
<protein>
    <submittedName>
        <fullName evidence="2">Uncharacterized protein</fullName>
    </submittedName>
</protein>
<sequence>MKNFKIAVCIALTLGLHQQINSLPDVDVKSKEVGVKEVNKPGSKQQEPSAEEKNLINQDSLKNKDNSSKNGIKKTQTQEANPAQSGINLGQDSQASSPIDTTATKKTGLAGKMNYVYKRGKEGMQAVSKTASNAVSTVSNAFSFAKPEADNTSSQATSISASEATKTTSNLFPSSETTGAIKGKDADSTTVSNQQDSTTAPDSNPIDNFVGQTLDMLNIPKDSLNGEIEANNYDPSNIKKYKSDGPIMTKSVLKDGSEVRIYFDKNNKPISTNITNPANPRANSDIQYNSDGTITVKSKDGSNKIFKDAEQFKQKFKQKFLTDSEEQSLSISRSAAKDKGILDANDNIINTFKKPGSIVIDQSKPERGDFKNSNQIITDLSDGTRLITTYDSNGKAAFTTKYDMNKQKAISLISYKPSQNVAIEEVLGKNGMTTSTNTISLD</sequence>